<dbReference type="Proteomes" id="UP001175228">
    <property type="component" value="Unassembled WGS sequence"/>
</dbReference>
<keyword evidence="2" id="KW-1185">Reference proteome</keyword>
<sequence length="271" mass="30167">MEYFASGCSVPRDHPDVDEIIVYLQHDVDCQSALELSNITDTNVRPSASSRNLTACVGGDKDQAQVPGYGPLPAFHFADINSPATKTSWHNLPVDHTGFGYVPTDSNPVSGYNPESIAFPPQTTNVAIVEHYGHPLHVFHDAPPSFRFNPFADDEPVVHQPPSEGHSYPENVNTGRPVFTNPFDDARVIPSDMTDTILRTVQNGRMHSSPNQLYTVIPTEYAYTQVDTVVHQSNTDDSSSRSSSRTFVHDSEPVAPRIFYWVDRFNKLRKI</sequence>
<evidence type="ECO:0000313" key="1">
    <source>
        <dbReference type="EMBL" id="KAK0481099.1"/>
    </source>
</evidence>
<protein>
    <submittedName>
        <fullName evidence="1">Uncharacterized protein</fullName>
    </submittedName>
</protein>
<dbReference type="AlphaFoldDB" id="A0AA39PCH0"/>
<dbReference type="EMBL" id="JAUEPU010000074">
    <property type="protein sequence ID" value="KAK0481099.1"/>
    <property type="molecule type" value="Genomic_DNA"/>
</dbReference>
<gene>
    <name evidence="1" type="ORF">EDD18DRAFT_1203749</name>
</gene>
<proteinExistence type="predicted"/>
<name>A0AA39PCH0_9AGAR</name>
<evidence type="ECO:0000313" key="2">
    <source>
        <dbReference type="Proteomes" id="UP001175228"/>
    </source>
</evidence>
<organism evidence="1 2">
    <name type="scientific">Armillaria luteobubalina</name>
    <dbReference type="NCBI Taxonomy" id="153913"/>
    <lineage>
        <taxon>Eukaryota</taxon>
        <taxon>Fungi</taxon>
        <taxon>Dikarya</taxon>
        <taxon>Basidiomycota</taxon>
        <taxon>Agaricomycotina</taxon>
        <taxon>Agaricomycetes</taxon>
        <taxon>Agaricomycetidae</taxon>
        <taxon>Agaricales</taxon>
        <taxon>Marasmiineae</taxon>
        <taxon>Physalacriaceae</taxon>
        <taxon>Armillaria</taxon>
    </lineage>
</organism>
<accession>A0AA39PCH0</accession>
<reference evidence="1" key="1">
    <citation type="submission" date="2023-06" db="EMBL/GenBank/DDBJ databases">
        <authorList>
            <consortium name="Lawrence Berkeley National Laboratory"/>
            <person name="Ahrendt S."/>
            <person name="Sahu N."/>
            <person name="Indic B."/>
            <person name="Wong-Bajracharya J."/>
            <person name="Merenyi Z."/>
            <person name="Ke H.-M."/>
            <person name="Monk M."/>
            <person name="Kocsube S."/>
            <person name="Drula E."/>
            <person name="Lipzen A."/>
            <person name="Balint B."/>
            <person name="Henrissat B."/>
            <person name="Andreopoulos B."/>
            <person name="Martin F.M."/>
            <person name="Harder C.B."/>
            <person name="Rigling D."/>
            <person name="Ford K.L."/>
            <person name="Foster G.D."/>
            <person name="Pangilinan J."/>
            <person name="Papanicolaou A."/>
            <person name="Barry K."/>
            <person name="LaButti K."/>
            <person name="Viragh M."/>
            <person name="Koriabine M."/>
            <person name="Yan M."/>
            <person name="Riley R."/>
            <person name="Champramary S."/>
            <person name="Plett K.L."/>
            <person name="Tsai I.J."/>
            <person name="Slot J."/>
            <person name="Sipos G."/>
            <person name="Plett J."/>
            <person name="Nagy L.G."/>
            <person name="Grigoriev I.V."/>
        </authorList>
    </citation>
    <scope>NUCLEOTIDE SEQUENCE</scope>
    <source>
        <strain evidence="1">HWK02</strain>
    </source>
</reference>
<comment type="caution">
    <text evidence="1">The sequence shown here is derived from an EMBL/GenBank/DDBJ whole genome shotgun (WGS) entry which is preliminary data.</text>
</comment>